<accession>A0ABP7P1P8</accession>
<dbReference type="InterPro" id="IPR003593">
    <property type="entry name" value="AAA+_ATPase"/>
</dbReference>
<dbReference type="Gene3D" id="3.40.50.300">
    <property type="entry name" value="P-loop containing nucleotide triphosphate hydrolases"/>
    <property type="match status" value="1"/>
</dbReference>
<keyword evidence="2 4" id="KW-0067">ATP-binding</keyword>
<dbReference type="PANTHER" id="PTHR42794:SF2">
    <property type="entry name" value="ABC TRANSPORTER ATP-BINDING PROTEIN"/>
    <property type="match status" value="1"/>
</dbReference>
<evidence type="ECO:0000259" key="3">
    <source>
        <dbReference type="PROSITE" id="PS50893"/>
    </source>
</evidence>
<name>A0ABP7P1P8_9ACTN</name>
<dbReference type="InterPro" id="IPR027417">
    <property type="entry name" value="P-loop_NTPase"/>
</dbReference>
<dbReference type="GO" id="GO:0005524">
    <property type="term" value="F:ATP binding"/>
    <property type="evidence" value="ECO:0007669"/>
    <property type="project" value="UniProtKB-KW"/>
</dbReference>
<gene>
    <name evidence="4" type="ORF">GCM10022231_17120</name>
</gene>
<reference evidence="5" key="1">
    <citation type="journal article" date="2019" name="Int. J. Syst. Evol. Microbiol.">
        <title>The Global Catalogue of Microorganisms (GCM) 10K type strain sequencing project: providing services to taxonomists for standard genome sequencing and annotation.</title>
        <authorList>
            <consortium name="The Broad Institute Genomics Platform"/>
            <consortium name="The Broad Institute Genome Sequencing Center for Infectious Disease"/>
            <person name="Wu L."/>
            <person name="Ma J."/>
        </authorList>
    </citation>
    <scope>NUCLEOTIDE SEQUENCE [LARGE SCALE GENOMIC DNA]</scope>
    <source>
        <strain evidence="5">JCM 16923</strain>
    </source>
</reference>
<dbReference type="PROSITE" id="PS50893">
    <property type="entry name" value="ABC_TRANSPORTER_2"/>
    <property type="match status" value="1"/>
</dbReference>
<dbReference type="RefSeq" id="WP_425553010.1">
    <property type="nucleotide sequence ID" value="NZ_BAAAZW010000004.1"/>
</dbReference>
<proteinExistence type="predicted"/>
<sequence length="274" mass="29162">MIGDLPESPPSIDLEGVSFSVGEKRLLSEVSAAVPAGLFTGLIGPNGSGKTTLLSTIARWTRPDSGRVLLDGKPVGDYPRRDFARVVATVEQHSATETELTVEQIVDLGTIPRAGGRLRRTDTRELVNQAIGLLGLEPLRRRTWQSLSGGERQKTQIARALAQQPAVLLLDEPTNHLDVSASLEVLQLLRALRVTAVAALHDLQLAAMYCDHLIVLDGGRVVAHGPVAEVLTPELLAEVYGLDAEVVPHPRTGAPMVVLCGTTVPTVPVDGAGR</sequence>
<dbReference type="InterPro" id="IPR003439">
    <property type="entry name" value="ABC_transporter-like_ATP-bd"/>
</dbReference>
<dbReference type="EMBL" id="BAAAZW010000004">
    <property type="protein sequence ID" value="GAA3958236.1"/>
    <property type="molecule type" value="Genomic_DNA"/>
</dbReference>
<evidence type="ECO:0000256" key="2">
    <source>
        <dbReference type="ARBA" id="ARBA00022840"/>
    </source>
</evidence>
<dbReference type="Proteomes" id="UP001418444">
    <property type="component" value="Unassembled WGS sequence"/>
</dbReference>
<evidence type="ECO:0000313" key="4">
    <source>
        <dbReference type="EMBL" id="GAA3958236.1"/>
    </source>
</evidence>
<organism evidence="4 5">
    <name type="scientific">Gordonia caeni</name>
    <dbReference type="NCBI Taxonomy" id="1007097"/>
    <lineage>
        <taxon>Bacteria</taxon>
        <taxon>Bacillati</taxon>
        <taxon>Actinomycetota</taxon>
        <taxon>Actinomycetes</taxon>
        <taxon>Mycobacteriales</taxon>
        <taxon>Gordoniaceae</taxon>
        <taxon>Gordonia</taxon>
    </lineage>
</organism>
<protein>
    <submittedName>
        <fullName evidence="4">ABC transporter ATP-binding protein</fullName>
    </submittedName>
</protein>
<dbReference type="Pfam" id="PF00005">
    <property type="entry name" value="ABC_tran"/>
    <property type="match status" value="1"/>
</dbReference>
<comment type="caution">
    <text evidence="4">The sequence shown here is derived from an EMBL/GenBank/DDBJ whole genome shotgun (WGS) entry which is preliminary data.</text>
</comment>
<dbReference type="SUPFAM" id="SSF52540">
    <property type="entry name" value="P-loop containing nucleoside triphosphate hydrolases"/>
    <property type="match status" value="1"/>
</dbReference>
<keyword evidence="5" id="KW-1185">Reference proteome</keyword>
<keyword evidence="1" id="KW-0547">Nucleotide-binding</keyword>
<evidence type="ECO:0000256" key="1">
    <source>
        <dbReference type="ARBA" id="ARBA00022741"/>
    </source>
</evidence>
<evidence type="ECO:0000313" key="5">
    <source>
        <dbReference type="Proteomes" id="UP001418444"/>
    </source>
</evidence>
<dbReference type="CDD" id="cd03214">
    <property type="entry name" value="ABC_Iron-Siderophores_B12_Hemin"/>
    <property type="match status" value="1"/>
</dbReference>
<dbReference type="PANTHER" id="PTHR42794">
    <property type="entry name" value="HEMIN IMPORT ATP-BINDING PROTEIN HMUV"/>
    <property type="match status" value="1"/>
</dbReference>
<feature type="domain" description="ABC transporter" evidence="3">
    <location>
        <begin position="12"/>
        <end position="243"/>
    </location>
</feature>
<dbReference type="SMART" id="SM00382">
    <property type="entry name" value="AAA"/>
    <property type="match status" value="1"/>
</dbReference>